<organism evidence="6 7">
    <name type="scientific">Shewanella decolorationis S12</name>
    <dbReference type="NCBI Taxonomy" id="1353536"/>
    <lineage>
        <taxon>Bacteria</taxon>
        <taxon>Pseudomonadati</taxon>
        <taxon>Pseudomonadota</taxon>
        <taxon>Gammaproteobacteria</taxon>
        <taxon>Alteromonadales</taxon>
        <taxon>Shewanellaceae</taxon>
        <taxon>Shewanella</taxon>
    </lineage>
</organism>
<dbReference type="InterPro" id="IPR011006">
    <property type="entry name" value="CheY-like_superfamily"/>
</dbReference>
<dbReference type="Gene3D" id="1.10.10.10">
    <property type="entry name" value="Winged helix-like DNA-binding domain superfamily/Winged helix DNA-binding domain"/>
    <property type="match status" value="1"/>
</dbReference>
<comment type="caution">
    <text evidence="6">The sequence shown here is derived from an EMBL/GenBank/DDBJ whole genome shotgun (WGS) entry which is preliminary data.</text>
</comment>
<dbReference type="SMART" id="SM00862">
    <property type="entry name" value="Trans_reg_C"/>
    <property type="match status" value="1"/>
</dbReference>
<dbReference type="CDD" id="cd17574">
    <property type="entry name" value="REC_OmpR"/>
    <property type="match status" value="1"/>
</dbReference>
<evidence type="ECO:0000313" key="6">
    <source>
        <dbReference type="EMBL" id="ESE40018.1"/>
    </source>
</evidence>
<dbReference type="SMART" id="SM00448">
    <property type="entry name" value="REC"/>
    <property type="match status" value="1"/>
</dbReference>
<dbReference type="EMBL" id="AXZL01000073">
    <property type="protein sequence ID" value="ESE40018.1"/>
    <property type="molecule type" value="Genomic_DNA"/>
</dbReference>
<feature type="domain" description="OmpR/PhoB-type" evidence="5">
    <location>
        <begin position="134"/>
        <end position="233"/>
    </location>
</feature>
<reference evidence="6 7" key="1">
    <citation type="journal article" date="2013" name="Genome Announc.">
        <title>Draft Genome Sequence of Shewanella decolorationis S12, a Dye-Degrading Bacterium Isolated from a Wastewater Treatment Plant.</title>
        <authorList>
            <person name="Xu M."/>
            <person name="Fang Y."/>
            <person name="Liu J."/>
            <person name="Chen X."/>
            <person name="Sun G."/>
            <person name="Guo J."/>
            <person name="Hua Z."/>
            <person name="Tu Q."/>
            <person name="Wu L."/>
            <person name="Zhou J."/>
            <person name="Liu X."/>
        </authorList>
    </citation>
    <scope>NUCLEOTIDE SEQUENCE [LARGE SCALE GENOMIC DNA]</scope>
    <source>
        <strain evidence="6 7">S12</strain>
    </source>
</reference>
<dbReference type="PANTHER" id="PTHR48111">
    <property type="entry name" value="REGULATOR OF RPOS"/>
    <property type="match status" value="1"/>
</dbReference>
<dbReference type="PROSITE" id="PS50110">
    <property type="entry name" value="RESPONSE_REGULATORY"/>
    <property type="match status" value="1"/>
</dbReference>
<dbReference type="Pfam" id="PF00072">
    <property type="entry name" value="Response_reg"/>
    <property type="match status" value="1"/>
</dbReference>
<dbReference type="PANTHER" id="PTHR48111:SF47">
    <property type="entry name" value="TRANSCRIPTIONAL REGULATORY PROTEIN RSTA"/>
    <property type="match status" value="1"/>
</dbReference>
<dbReference type="Gene3D" id="6.10.250.690">
    <property type="match status" value="1"/>
</dbReference>
<dbReference type="Proteomes" id="UP000017548">
    <property type="component" value="Unassembled WGS sequence"/>
</dbReference>
<dbReference type="InterPro" id="IPR001789">
    <property type="entry name" value="Sig_transdc_resp-reg_receiver"/>
</dbReference>
<dbReference type="Gene3D" id="3.40.50.2300">
    <property type="match status" value="1"/>
</dbReference>
<gene>
    <name evidence="6" type="ORF">SHD_3147</name>
</gene>
<name>A0ABP2Z056_9GAMM</name>
<keyword evidence="7" id="KW-1185">Reference proteome</keyword>
<evidence type="ECO:0000256" key="3">
    <source>
        <dbReference type="PROSITE-ProRule" id="PRU01091"/>
    </source>
</evidence>
<evidence type="ECO:0000259" key="4">
    <source>
        <dbReference type="PROSITE" id="PS50110"/>
    </source>
</evidence>
<keyword evidence="2" id="KW-0597">Phosphoprotein</keyword>
<dbReference type="CDD" id="cd00383">
    <property type="entry name" value="trans_reg_C"/>
    <property type="match status" value="1"/>
</dbReference>
<protein>
    <submittedName>
        <fullName evidence="6">Two component transcriptional regulator</fullName>
    </submittedName>
</protein>
<dbReference type="SUPFAM" id="SSF52172">
    <property type="entry name" value="CheY-like"/>
    <property type="match status" value="1"/>
</dbReference>
<dbReference type="InterPro" id="IPR001867">
    <property type="entry name" value="OmpR/PhoB-type_DNA-bd"/>
</dbReference>
<evidence type="ECO:0000313" key="7">
    <source>
        <dbReference type="Proteomes" id="UP000017548"/>
    </source>
</evidence>
<feature type="modified residue" description="4-aspartylphosphate" evidence="2">
    <location>
        <position position="61"/>
    </location>
</feature>
<evidence type="ECO:0000256" key="2">
    <source>
        <dbReference type="PROSITE-ProRule" id="PRU00169"/>
    </source>
</evidence>
<dbReference type="Pfam" id="PF00486">
    <property type="entry name" value="Trans_reg_C"/>
    <property type="match status" value="1"/>
</dbReference>
<sequence>MISTPTPESLTQILLVEDDIPLAELVCTYLTQEGYRTIHIDNAEDALARRDTDNFDLIICDVMLPGLDGFSIYPQLAASYPCPIIFLTALDNHTDQIRGLNLGACDYLLKPVVPPLLLARIKATLRKQHNPLSRGQLKIHDLSLDPNLQQVRLGDEVLSFTTKEFSLLWIFALHAGKVLSREFLFEQLVGREYDGLDRAIDLKISRLRKRLDELYVPGLAITTIHGKGYLFNYLPIQGRV</sequence>
<accession>A0ABP2Z056</accession>
<keyword evidence="1 3" id="KW-0238">DNA-binding</keyword>
<dbReference type="RefSeq" id="WP_023268069.1">
    <property type="nucleotide sequence ID" value="NZ_AXZL01000073.1"/>
</dbReference>
<proteinExistence type="predicted"/>
<dbReference type="PROSITE" id="PS51755">
    <property type="entry name" value="OMPR_PHOB"/>
    <property type="match status" value="1"/>
</dbReference>
<dbReference type="InterPro" id="IPR039420">
    <property type="entry name" value="WalR-like"/>
</dbReference>
<feature type="domain" description="Response regulatory" evidence="4">
    <location>
        <begin position="12"/>
        <end position="125"/>
    </location>
</feature>
<dbReference type="InterPro" id="IPR036388">
    <property type="entry name" value="WH-like_DNA-bd_sf"/>
</dbReference>
<feature type="DNA-binding region" description="OmpR/PhoB-type" evidence="3">
    <location>
        <begin position="134"/>
        <end position="233"/>
    </location>
</feature>
<evidence type="ECO:0000256" key="1">
    <source>
        <dbReference type="ARBA" id="ARBA00023125"/>
    </source>
</evidence>
<evidence type="ECO:0000259" key="5">
    <source>
        <dbReference type="PROSITE" id="PS51755"/>
    </source>
</evidence>